<dbReference type="Pfam" id="PF13589">
    <property type="entry name" value="HATPase_c_3"/>
    <property type="match status" value="1"/>
</dbReference>
<dbReference type="AlphaFoldDB" id="A0A9X2MCM5"/>
<dbReference type="GO" id="GO:0005524">
    <property type="term" value="F:ATP binding"/>
    <property type="evidence" value="ECO:0007669"/>
    <property type="project" value="UniProtKB-KW"/>
</dbReference>
<keyword evidence="2" id="KW-0067">ATP-binding</keyword>
<sequence>MKRTFDLNIETVLENWTVADAVREIIANAEDETIITNSKPVEIYKDKDNKWHIKDYGRGLKYVHFTQNESEEKLSRKDLIGKFGVGLKDALATFHRHNVIVTIKTEDSIIKTIMTSKHGFDDVETLHAEILEVDNIDIVGTDFILENCSDEEMEKAKSNFIRYTNSELLQVTKYGEVYKKSKHNEKSNIYVNGMKIAQEDNFIFHYNITNINASIKKALNRERTNVGRTAYTDRVKQILLNSSNENVLNVMMDELRKISYGDNCDEVAWLDVATHMAKQVNKNGNVVFLSQGSCISEDIKNTIESEGKRIIYIPENISSKFEDMKDDDGNNMETLSSFMKSYEEKFEFDFVDYKELDEQEKKVYDLCESIAKELGFADILSKIKISNTMHKSIGQEILGICDHYSDRIIIKRSQLKNSEKFLGTLVHEVIHYKTYSLDCTREFENELTKIIGILSNKLIIRCLLTI</sequence>
<evidence type="ECO:0000259" key="1">
    <source>
        <dbReference type="Pfam" id="PF25856"/>
    </source>
</evidence>
<comment type="caution">
    <text evidence="2">The sequence shown here is derived from an EMBL/GenBank/DDBJ whole genome shotgun (WGS) entry which is preliminary data.</text>
</comment>
<dbReference type="EMBL" id="JANKBY010000198">
    <property type="protein sequence ID" value="MCR1823834.1"/>
    <property type="molecule type" value="Genomic_DNA"/>
</dbReference>
<organism evidence="2 3">
    <name type="scientific">Terrisporobacter muris</name>
    <dbReference type="NCBI Taxonomy" id="2963284"/>
    <lineage>
        <taxon>Bacteria</taxon>
        <taxon>Bacillati</taxon>
        <taxon>Bacillota</taxon>
        <taxon>Clostridia</taxon>
        <taxon>Peptostreptococcales</taxon>
        <taxon>Peptostreptococcaceae</taxon>
        <taxon>Terrisporobacter</taxon>
    </lineage>
</organism>
<evidence type="ECO:0000313" key="3">
    <source>
        <dbReference type="Proteomes" id="UP001140817"/>
    </source>
</evidence>
<dbReference type="Pfam" id="PF25856">
    <property type="entry name" value="MPN635_N"/>
    <property type="match status" value="1"/>
</dbReference>
<dbReference type="InterPro" id="IPR058987">
    <property type="entry name" value="MPN635_N"/>
</dbReference>
<dbReference type="SUPFAM" id="SSF55874">
    <property type="entry name" value="ATPase domain of HSP90 chaperone/DNA topoisomerase II/histidine kinase"/>
    <property type="match status" value="1"/>
</dbReference>
<name>A0A9X2MCM5_9FIRM</name>
<feature type="domain" description="MPN635 N-terminal" evidence="1">
    <location>
        <begin position="151"/>
        <end position="244"/>
    </location>
</feature>
<dbReference type="RefSeq" id="WP_257560572.1">
    <property type="nucleotide sequence ID" value="NZ_JANKBY010000198.1"/>
</dbReference>
<keyword evidence="3" id="KW-1185">Reference proteome</keyword>
<accession>A0A9X2MCM5</accession>
<dbReference type="InterPro" id="IPR036890">
    <property type="entry name" value="HATPase_C_sf"/>
</dbReference>
<reference evidence="2" key="1">
    <citation type="submission" date="2022-07" db="EMBL/GenBank/DDBJ databases">
        <title>Enhanced cultured diversity of the mouse gut microbiota enables custom-made synthetic communities.</title>
        <authorList>
            <person name="Afrizal A."/>
        </authorList>
    </citation>
    <scope>NUCLEOTIDE SEQUENCE</scope>
    <source>
        <strain evidence="2">DSM 29186</strain>
    </source>
</reference>
<keyword evidence="2" id="KW-0547">Nucleotide-binding</keyword>
<evidence type="ECO:0000313" key="2">
    <source>
        <dbReference type="EMBL" id="MCR1823834.1"/>
    </source>
</evidence>
<protein>
    <submittedName>
        <fullName evidence="2">ATP-binding protein</fullName>
    </submittedName>
</protein>
<dbReference type="Proteomes" id="UP001140817">
    <property type="component" value="Unassembled WGS sequence"/>
</dbReference>
<gene>
    <name evidence="2" type="ORF">NSA58_13655</name>
</gene>
<proteinExistence type="predicted"/>